<dbReference type="InterPro" id="IPR004449">
    <property type="entry name" value="SixA"/>
</dbReference>
<dbReference type="RefSeq" id="WP_071454871.1">
    <property type="nucleotide sequence ID" value="NZ_CP017675.1"/>
</dbReference>
<dbReference type="KEGG" id="glt:GlitD10_2102"/>
<dbReference type="STRING" id="1188229.GlitD10_2102"/>
<protein>
    <submittedName>
        <fullName evidence="1">Phosphohistidine Phosphatase, SixA</fullName>
    </submittedName>
</protein>
<dbReference type="SUPFAM" id="SSF53254">
    <property type="entry name" value="Phosphoglycerate mutase-like"/>
    <property type="match status" value="1"/>
</dbReference>
<sequence>MKLYCIRHGLAQDPHPEQPDRERILTKEGYKKTRSVAQGLAALGVQVEAILTSPYLRASQTAVICHEQGLGPMPVIHEALQPGGDWQSWLTWWQAWQAQGGGAVALVGHLPDLSQWAERLLWGQVGDKLVLKKAGVMLLELPEQGNPVAQAQLLWLLPPRVLAD</sequence>
<dbReference type="Gene3D" id="3.40.50.1240">
    <property type="entry name" value="Phosphoglycerate mutase-like"/>
    <property type="match status" value="1"/>
</dbReference>
<dbReference type="NCBIfam" id="TIGR00249">
    <property type="entry name" value="sixA"/>
    <property type="match status" value="1"/>
</dbReference>
<dbReference type="OrthoDB" id="194934at2"/>
<dbReference type="CDD" id="cd07067">
    <property type="entry name" value="HP_PGM_like"/>
    <property type="match status" value="1"/>
</dbReference>
<dbReference type="GO" id="GO:0101006">
    <property type="term" value="F:protein histidine phosphatase activity"/>
    <property type="evidence" value="ECO:0007669"/>
    <property type="project" value="InterPro"/>
</dbReference>
<dbReference type="GO" id="GO:0005737">
    <property type="term" value="C:cytoplasm"/>
    <property type="evidence" value="ECO:0007669"/>
    <property type="project" value="InterPro"/>
</dbReference>
<reference evidence="1 2" key="1">
    <citation type="submission" date="2016-10" db="EMBL/GenBank/DDBJ databases">
        <title>Description of Gloeomargarita lithophora gen. nov., sp. nov., a thylakoid-bearing basal-branching cyanobacterium with intracellular carbonates, and proposal for Gloeomargaritales ord. nov.</title>
        <authorList>
            <person name="Moreira D."/>
            <person name="Tavera R."/>
            <person name="Benzerara K."/>
            <person name="Skouri-Panet F."/>
            <person name="Couradeau E."/>
            <person name="Gerard E."/>
            <person name="Loussert C."/>
            <person name="Novelo E."/>
            <person name="Zivanovic Y."/>
            <person name="Lopez-Garcia P."/>
        </authorList>
    </citation>
    <scope>NUCLEOTIDE SEQUENCE [LARGE SCALE GENOMIC DNA]</scope>
    <source>
        <strain evidence="1 2">D10</strain>
    </source>
</reference>
<dbReference type="Proteomes" id="UP000180235">
    <property type="component" value="Chromosome"/>
</dbReference>
<gene>
    <name evidence="1" type="primary">sixA</name>
    <name evidence="1" type="ORF">GlitD10_2102</name>
</gene>
<dbReference type="Pfam" id="PF00300">
    <property type="entry name" value="His_Phos_1"/>
    <property type="match status" value="1"/>
</dbReference>
<organism evidence="1 2">
    <name type="scientific">Gloeomargarita lithophora Alchichica-D10</name>
    <dbReference type="NCBI Taxonomy" id="1188229"/>
    <lineage>
        <taxon>Bacteria</taxon>
        <taxon>Bacillati</taxon>
        <taxon>Cyanobacteriota</taxon>
        <taxon>Cyanophyceae</taxon>
        <taxon>Gloeomargaritales</taxon>
        <taxon>Gloeomargaritaceae</taxon>
        <taxon>Gloeomargarita</taxon>
    </lineage>
</organism>
<evidence type="ECO:0000313" key="2">
    <source>
        <dbReference type="Proteomes" id="UP000180235"/>
    </source>
</evidence>
<dbReference type="AlphaFoldDB" id="A0A1J0AET7"/>
<dbReference type="EMBL" id="CP017675">
    <property type="protein sequence ID" value="APB34431.1"/>
    <property type="molecule type" value="Genomic_DNA"/>
</dbReference>
<accession>A0A1J0AET7</accession>
<dbReference type="InterPro" id="IPR013078">
    <property type="entry name" value="His_Pase_superF_clade-1"/>
</dbReference>
<proteinExistence type="predicted"/>
<name>A0A1J0AET7_9CYAN</name>
<dbReference type="InterPro" id="IPR029033">
    <property type="entry name" value="His_PPase_superfam"/>
</dbReference>
<evidence type="ECO:0000313" key="1">
    <source>
        <dbReference type="EMBL" id="APB34431.1"/>
    </source>
</evidence>
<keyword evidence="2" id="KW-1185">Reference proteome</keyword>